<protein>
    <recommendedName>
        <fullName evidence="3">Sulfotransferase family protein</fullName>
    </recommendedName>
</protein>
<organism evidence="1 2">
    <name type="scientific">Thiorhodovibrio winogradskyi</name>
    <dbReference type="NCBI Taxonomy" id="77007"/>
    <lineage>
        <taxon>Bacteria</taxon>
        <taxon>Pseudomonadati</taxon>
        <taxon>Pseudomonadota</taxon>
        <taxon>Gammaproteobacteria</taxon>
        <taxon>Chromatiales</taxon>
        <taxon>Chromatiaceae</taxon>
        <taxon>Thiorhodovibrio</taxon>
    </lineage>
</organism>
<evidence type="ECO:0000313" key="1">
    <source>
        <dbReference type="EMBL" id="WPL17665.1"/>
    </source>
</evidence>
<name>A0ABZ0SDK2_9GAMM</name>
<evidence type="ECO:0008006" key="3">
    <source>
        <dbReference type="Google" id="ProtNLM"/>
    </source>
</evidence>
<keyword evidence="2" id="KW-1185">Reference proteome</keyword>
<dbReference type="RefSeq" id="WP_328983477.1">
    <property type="nucleotide sequence ID" value="NZ_CP121472.1"/>
</dbReference>
<dbReference type="EMBL" id="CP121472">
    <property type="protein sequence ID" value="WPL17665.1"/>
    <property type="molecule type" value="Genomic_DNA"/>
</dbReference>
<accession>A0ABZ0SDK2</accession>
<reference evidence="1 2" key="1">
    <citation type="journal article" date="2023" name="Microorganisms">
        <title>Thiorhodovibrio frisius and Trv. litoralis spp. nov., Two Novel Members from a Clade of Fastidious Purple Sulfur Bacteria That Exhibit Unique Red-Shifted Light-Harvesting Capabilities.</title>
        <authorList>
            <person name="Methner A."/>
            <person name="Kuzyk S.B."/>
            <person name="Petersen J."/>
            <person name="Bauer S."/>
            <person name="Brinkmann H."/>
            <person name="Sichau K."/>
            <person name="Wanner G."/>
            <person name="Wolf J."/>
            <person name="Neumann-Schaal M."/>
            <person name="Henke P."/>
            <person name="Tank M."/>
            <person name="Sproer C."/>
            <person name="Bunk B."/>
            <person name="Overmann J."/>
        </authorList>
    </citation>
    <scope>NUCLEOTIDE SEQUENCE [LARGE SCALE GENOMIC DNA]</scope>
    <source>
        <strain evidence="1 2">DSM 6702</strain>
    </source>
</reference>
<dbReference type="Proteomes" id="UP001432180">
    <property type="component" value="Chromosome"/>
</dbReference>
<evidence type="ECO:0000313" key="2">
    <source>
        <dbReference type="Proteomes" id="UP001432180"/>
    </source>
</evidence>
<sequence length="126" mass="14081">MKSNPCFLVAPMNRSGTKFFKSLLLGHETVSQGFSLEDYGAAYSDHLIEYSKSACKHWGRGPEDQKPQQQRLLKMLGECLIDFFAQGASSTRYLLLTTPRPWGISNIWEGLDHNLVHPAQAAIGAR</sequence>
<proteinExistence type="predicted"/>
<gene>
    <name evidence="1" type="ORF">Thiowin_02700</name>
</gene>